<evidence type="ECO:0000256" key="2">
    <source>
        <dbReference type="ARBA" id="ARBA00022603"/>
    </source>
</evidence>
<organism evidence="7 8">
    <name type="scientific">Alicyclobacillus macrosporangiidus</name>
    <dbReference type="NCBI Taxonomy" id="392015"/>
    <lineage>
        <taxon>Bacteria</taxon>
        <taxon>Bacillati</taxon>
        <taxon>Bacillota</taxon>
        <taxon>Bacilli</taxon>
        <taxon>Bacillales</taxon>
        <taxon>Alicyclobacillaceae</taxon>
        <taxon>Alicyclobacillus</taxon>
    </lineage>
</organism>
<dbReference type="eggNOG" id="COG1576">
    <property type="taxonomic scope" value="Bacteria"/>
</dbReference>
<name>A0A1I7HQV5_9BACL</name>
<proteinExistence type="inferred from homology"/>
<dbReference type="Proteomes" id="UP000183508">
    <property type="component" value="Unassembled WGS sequence"/>
</dbReference>
<dbReference type="Gene3D" id="3.40.1280.10">
    <property type="match status" value="1"/>
</dbReference>
<evidence type="ECO:0000256" key="6">
    <source>
        <dbReference type="HAMAP-Rule" id="MF_00658"/>
    </source>
</evidence>
<dbReference type="CDD" id="cd18081">
    <property type="entry name" value="RlmH-like"/>
    <property type="match status" value="1"/>
</dbReference>
<comment type="subcellular location">
    <subcellularLocation>
        <location evidence="6">Cytoplasm</location>
    </subcellularLocation>
</comment>
<protein>
    <recommendedName>
        <fullName evidence="6">Ribosomal RNA large subunit methyltransferase H</fullName>
        <ecNumber evidence="6">2.1.1.177</ecNumber>
    </recommendedName>
    <alternativeName>
        <fullName evidence="6">23S rRNA (pseudouridine1915-N3)-methyltransferase</fullName>
    </alternativeName>
    <alternativeName>
        <fullName evidence="6">23S rRNA m3Psi1915 methyltransferase</fullName>
    </alternativeName>
    <alternativeName>
        <fullName evidence="6">rRNA (pseudouridine-N3-)-methyltransferase RlmH</fullName>
    </alternativeName>
</protein>
<comment type="similarity">
    <text evidence="5 6">Belongs to the RNA methyltransferase RlmH family.</text>
</comment>
<keyword evidence="3 6" id="KW-0808">Transferase</keyword>
<evidence type="ECO:0000256" key="3">
    <source>
        <dbReference type="ARBA" id="ARBA00022679"/>
    </source>
</evidence>
<dbReference type="AlphaFoldDB" id="A0A1I7HQV5"/>
<evidence type="ECO:0000313" key="7">
    <source>
        <dbReference type="EMBL" id="SFU63029.1"/>
    </source>
</evidence>
<gene>
    <name evidence="6" type="primary">rlmH</name>
    <name evidence="7" type="ORF">SAMN05421543_10546</name>
</gene>
<dbReference type="STRING" id="392015.SAMN05421543_10546"/>
<comment type="caution">
    <text evidence="6">Lacks conserved residue(s) required for the propagation of feature annotation.</text>
</comment>
<dbReference type="HAMAP" id="MF_00658">
    <property type="entry name" value="23SrRNA_methyltr_H"/>
    <property type="match status" value="1"/>
</dbReference>
<dbReference type="PANTHER" id="PTHR33603:SF1">
    <property type="entry name" value="RIBOSOMAL RNA LARGE SUBUNIT METHYLTRANSFERASE H"/>
    <property type="match status" value="1"/>
</dbReference>
<keyword evidence="4 6" id="KW-0949">S-adenosyl-L-methionine</keyword>
<evidence type="ECO:0000256" key="1">
    <source>
        <dbReference type="ARBA" id="ARBA00022552"/>
    </source>
</evidence>
<reference evidence="8" key="1">
    <citation type="submission" date="2016-10" db="EMBL/GenBank/DDBJ databases">
        <authorList>
            <person name="Varghese N."/>
        </authorList>
    </citation>
    <scope>NUCLEOTIDE SEQUENCE [LARGE SCALE GENOMIC DNA]</scope>
    <source>
        <strain evidence="8">DSM 17980</strain>
    </source>
</reference>
<dbReference type="EMBL" id="FPBV01000005">
    <property type="protein sequence ID" value="SFU63029.1"/>
    <property type="molecule type" value="Genomic_DNA"/>
</dbReference>
<feature type="binding site" evidence="6">
    <location>
        <position position="76"/>
    </location>
    <ligand>
        <name>S-adenosyl-L-methionine</name>
        <dbReference type="ChEBI" id="CHEBI:59789"/>
    </ligand>
</feature>
<comment type="subunit">
    <text evidence="6">Homodimer.</text>
</comment>
<comment type="function">
    <text evidence="6">Specifically methylates the pseudouridine at position 1915 (m3Psi1915) in 23S rRNA.</text>
</comment>
<dbReference type="Pfam" id="PF02590">
    <property type="entry name" value="SPOUT_MTase"/>
    <property type="match status" value="1"/>
</dbReference>
<keyword evidence="2 6" id="KW-0489">Methyltransferase</keyword>
<dbReference type="GO" id="GO:0005737">
    <property type="term" value="C:cytoplasm"/>
    <property type="evidence" value="ECO:0007669"/>
    <property type="project" value="UniProtKB-SubCell"/>
</dbReference>
<dbReference type="RefSeq" id="WP_074950559.1">
    <property type="nucleotide sequence ID" value="NZ_FPBV01000005.1"/>
</dbReference>
<keyword evidence="8" id="KW-1185">Reference proteome</keyword>
<sequence length="159" mass="18072">MQLILLAVGRLKERYWREAQAEYAKRLSGTVQLEIREVEDEPAPDSASDAQRLAALDREASRLERHLRDRDGLVVLDIAGRMLSSEQWSGEYTRLLQSGFGRLVFIVGGSYGLHPRLLARADLRWSFGPATFPHQLARIMVLEQIYRGIRIASGAPYHK</sequence>
<dbReference type="InterPro" id="IPR029026">
    <property type="entry name" value="tRNA_m1G_MTases_N"/>
</dbReference>
<dbReference type="InterPro" id="IPR029028">
    <property type="entry name" value="Alpha/beta_knot_MTases"/>
</dbReference>
<evidence type="ECO:0000256" key="4">
    <source>
        <dbReference type="ARBA" id="ARBA00022691"/>
    </source>
</evidence>
<dbReference type="InterPro" id="IPR003742">
    <property type="entry name" value="RlmH-like"/>
</dbReference>
<dbReference type="PIRSF" id="PIRSF004505">
    <property type="entry name" value="MT_bac"/>
    <property type="match status" value="1"/>
</dbReference>
<evidence type="ECO:0000313" key="8">
    <source>
        <dbReference type="Proteomes" id="UP000183508"/>
    </source>
</evidence>
<feature type="binding site" evidence="6">
    <location>
        <position position="108"/>
    </location>
    <ligand>
        <name>S-adenosyl-L-methionine</name>
        <dbReference type="ChEBI" id="CHEBI:59789"/>
    </ligand>
</feature>
<dbReference type="GO" id="GO:0070038">
    <property type="term" value="F:rRNA (pseudouridine-N3-)-methyltransferase activity"/>
    <property type="evidence" value="ECO:0007669"/>
    <property type="project" value="UniProtKB-UniRule"/>
</dbReference>
<evidence type="ECO:0000256" key="5">
    <source>
        <dbReference type="ARBA" id="ARBA00038303"/>
    </source>
</evidence>
<dbReference type="SUPFAM" id="SSF75217">
    <property type="entry name" value="alpha/beta knot"/>
    <property type="match status" value="1"/>
</dbReference>
<keyword evidence="1 6" id="KW-0698">rRNA processing</keyword>
<dbReference type="OrthoDB" id="9806643at2"/>
<dbReference type="PANTHER" id="PTHR33603">
    <property type="entry name" value="METHYLTRANSFERASE"/>
    <property type="match status" value="1"/>
</dbReference>
<accession>A0A1I7HQV5</accession>
<dbReference type="EC" id="2.1.1.177" evidence="6"/>
<keyword evidence="6" id="KW-0963">Cytoplasm</keyword>
<comment type="catalytic activity">
    <reaction evidence="6">
        <text>pseudouridine(1915) in 23S rRNA + S-adenosyl-L-methionine = N(3)-methylpseudouridine(1915) in 23S rRNA + S-adenosyl-L-homocysteine + H(+)</text>
        <dbReference type="Rhea" id="RHEA:42752"/>
        <dbReference type="Rhea" id="RHEA-COMP:10221"/>
        <dbReference type="Rhea" id="RHEA-COMP:10222"/>
        <dbReference type="ChEBI" id="CHEBI:15378"/>
        <dbReference type="ChEBI" id="CHEBI:57856"/>
        <dbReference type="ChEBI" id="CHEBI:59789"/>
        <dbReference type="ChEBI" id="CHEBI:65314"/>
        <dbReference type="ChEBI" id="CHEBI:74486"/>
        <dbReference type="EC" id="2.1.1.177"/>
    </reaction>
</comment>